<dbReference type="InterPro" id="IPR016187">
    <property type="entry name" value="CTDL_fold"/>
</dbReference>
<dbReference type="InterPro" id="IPR016186">
    <property type="entry name" value="C-type_lectin-like/link_sf"/>
</dbReference>
<accession>A0A7R8XES7</accession>
<feature type="domain" description="C-type lectin" evidence="1">
    <location>
        <begin position="19"/>
        <end position="127"/>
    </location>
</feature>
<dbReference type="AlphaFoldDB" id="A0A7R8XES7"/>
<organism evidence="2">
    <name type="scientific">Darwinula stevensoni</name>
    <dbReference type="NCBI Taxonomy" id="69355"/>
    <lineage>
        <taxon>Eukaryota</taxon>
        <taxon>Metazoa</taxon>
        <taxon>Ecdysozoa</taxon>
        <taxon>Arthropoda</taxon>
        <taxon>Crustacea</taxon>
        <taxon>Oligostraca</taxon>
        <taxon>Ostracoda</taxon>
        <taxon>Podocopa</taxon>
        <taxon>Podocopida</taxon>
        <taxon>Darwinulocopina</taxon>
        <taxon>Darwinuloidea</taxon>
        <taxon>Darwinulidae</taxon>
        <taxon>Darwinula</taxon>
    </lineage>
</organism>
<evidence type="ECO:0000313" key="3">
    <source>
        <dbReference type="Proteomes" id="UP000677054"/>
    </source>
</evidence>
<dbReference type="EMBL" id="LR900493">
    <property type="protein sequence ID" value="CAD7245868.1"/>
    <property type="molecule type" value="Genomic_DNA"/>
</dbReference>
<dbReference type="Proteomes" id="UP000677054">
    <property type="component" value="Unassembled WGS sequence"/>
</dbReference>
<keyword evidence="3" id="KW-1185">Reference proteome</keyword>
<evidence type="ECO:0000259" key="1">
    <source>
        <dbReference type="PROSITE" id="PS50041"/>
    </source>
</evidence>
<gene>
    <name evidence="2" type="ORF">DSTB1V02_LOCUS5734</name>
</gene>
<proteinExistence type="predicted"/>
<dbReference type="CDD" id="cd00037">
    <property type="entry name" value="CLECT"/>
    <property type="match status" value="1"/>
</dbReference>
<sequence length="131" mass="14911">MFVRRAGKAVLRLEALSLNWPTAASICHVQGANLTILDTPDLFQTVSNAIIEWGYDYDIWMDLSSMGHDDLWVWFSTGQAITYDMWMEGEPTEPEMNHCGIMSFDPISVSYGWKALNCGQETFALCEIRQH</sequence>
<name>A0A7R8XES7_9CRUS</name>
<dbReference type="InterPro" id="IPR001304">
    <property type="entry name" value="C-type_lectin-like"/>
</dbReference>
<dbReference type="OrthoDB" id="7773875at2759"/>
<dbReference type="Pfam" id="PF00059">
    <property type="entry name" value="Lectin_C"/>
    <property type="match status" value="1"/>
</dbReference>
<dbReference type="PROSITE" id="PS50041">
    <property type="entry name" value="C_TYPE_LECTIN_2"/>
    <property type="match status" value="1"/>
</dbReference>
<dbReference type="EMBL" id="CAJPEV010000976">
    <property type="protein sequence ID" value="CAG0889868.1"/>
    <property type="molecule type" value="Genomic_DNA"/>
</dbReference>
<dbReference type="Gene3D" id="3.10.100.10">
    <property type="entry name" value="Mannose-Binding Protein A, subunit A"/>
    <property type="match status" value="1"/>
</dbReference>
<dbReference type="SMART" id="SM00034">
    <property type="entry name" value="CLECT"/>
    <property type="match status" value="1"/>
</dbReference>
<dbReference type="SUPFAM" id="SSF56436">
    <property type="entry name" value="C-type lectin-like"/>
    <property type="match status" value="1"/>
</dbReference>
<reference evidence="2" key="1">
    <citation type="submission" date="2020-11" db="EMBL/GenBank/DDBJ databases">
        <authorList>
            <person name="Tran Van P."/>
        </authorList>
    </citation>
    <scope>NUCLEOTIDE SEQUENCE</scope>
</reference>
<protein>
    <recommendedName>
        <fullName evidence="1">C-type lectin domain-containing protein</fullName>
    </recommendedName>
</protein>
<evidence type="ECO:0000313" key="2">
    <source>
        <dbReference type="EMBL" id="CAD7245868.1"/>
    </source>
</evidence>